<evidence type="ECO:0000313" key="4">
    <source>
        <dbReference type="Proteomes" id="UP000579523"/>
    </source>
</evidence>
<keyword evidence="1" id="KW-0472">Membrane</keyword>
<keyword evidence="4" id="KW-1185">Reference proteome</keyword>
<dbReference type="Pfam" id="PF13400">
    <property type="entry name" value="Tad"/>
    <property type="match status" value="1"/>
</dbReference>
<sequence>MNVQHLRKRLRLHRDRYAFDDDRGGVTVFVAVCVVALIGIIGVAVDGGGKMRALERADHIAGEAARAGGQAIDPAKAISGEAVIVAPQDAVAAAQSYLRSVGATGTVSVSGDGKTLTVHVSDSYDTKFLPVVGIGSMSVTGHGKATLLHGVTTPEGP</sequence>
<dbReference type="RefSeq" id="WP_184829212.1">
    <property type="nucleotide sequence ID" value="NZ_BMTK01000020.1"/>
</dbReference>
<keyword evidence="1" id="KW-0812">Transmembrane</keyword>
<dbReference type="AlphaFoldDB" id="A0A7W7VAS2"/>
<accession>A0A7W7VAS2</accession>
<feature type="transmembrane region" description="Helical" evidence="1">
    <location>
        <begin position="26"/>
        <end position="45"/>
    </location>
</feature>
<organism evidence="3 4">
    <name type="scientific">Streptomyces griseomycini</name>
    <dbReference type="NCBI Taxonomy" id="66895"/>
    <lineage>
        <taxon>Bacteria</taxon>
        <taxon>Bacillati</taxon>
        <taxon>Actinomycetota</taxon>
        <taxon>Actinomycetes</taxon>
        <taxon>Kitasatosporales</taxon>
        <taxon>Streptomycetaceae</taxon>
        <taxon>Streptomyces</taxon>
    </lineage>
</organism>
<proteinExistence type="predicted"/>
<feature type="domain" description="Putative Flp pilus-assembly TadG-like N-terminal" evidence="2">
    <location>
        <begin position="24"/>
        <end position="71"/>
    </location>
</feature>
<name>A0A7W7VAS2_9ACTN</name>
<reference evidence="3 4" key="1">
    <citation type="submission" date="2020-08" db="EMBL/GenBank/DDBJ databases">
        <title>Genomic Encyclopedia of Type Strains, Phase III (KMG-III): the genomes of soil and plant-associated and newly described type strains.</title>
        <authorList>
            <person name="Whitman W."/>
        </authorList>
    </citation>
    <scope>NUCLEOTIDE SEQUENCE [LARGE SCALE GENOMIC DNA]</scope>
    <source>
        <strain evidence="3 4">CECT 3273</strain>
    </source>
</reference>
<evidence type="ECO:0000313" key="3">
    <source>
        <dbReference type="EMBL" id="MBB4903284.1"/>
    </source>
</evidence>
<keyword evidence="1" id="KW-1133">Transmembrane helix</keyword>
<dbReference type="Proteomes" id="UP000579523">
    <property type="component" value="Unassembled WGS sequence"/>
</dbReference>
<dbReference type="EMBL" id="JACHJI010000026">
    <property type="protein sequence ID" value="MBB4903284.1"/>
    <property type="molecule type" value="Genomic_DNA"/>
</dbReference>
<comment type="caution">
    <text evidence="3">The sequence shown here is derived from an EMBL/GenBank/DDBJ whole genome shotgun (WGS) entry which is preliminary data.</text>
</comment>
<gene>
    <name evidence="3" type="ORF">FHS37_007381</name>
</gene>
<dbReference type="InterPro" id="IPR028087">
    <property type="entry name" value="Tad_N"/>
</dbReference>
<evidence type="ECO:0000259" key="2">
    <source>
        <dbReference type="Pfam" id="PF13400"/>
    </source>
</evidence>
<protein>
    <submittedName>
        <fullName evidence="3">Flp pilus assembly protein TadG</fullName>
    </submittedName>
</protein>
<evidence type="ECO:0000256" key="1">
    <source>
        <dbReference type="SAM" id="Phobius"/>
    </source>
</evidence>